<accession>A0ABX9KEX5</accession>
<evidence type="ECO:0000256" key="5">
    <source>
        <dbReference type="ARBA" id="ARBA00017171"/>
    </source>
</evidence>
<evidence type="ECO:0000256" key="12">
    <source>
        <dbReference type="ARBA" id="ARBA00023209"/>
    </source>
</evidence>
<dbReference type="NCBIfam" id="TIGR00473">
    <property type="entry name" value="pssA"/>
    <property type="match status" value="1"/>
</dbReference>
<evidence type="ECO:0000256" key="6">
    <source>
        <dbReference type="ARBA" id="ARBA00022516"/>
    </source>
</evidence>
<dbReference type="Proteomes" id="UP000263486">
    <property type="component" value="Unassembled WGS sequence"/>
</dbReference>
<evidence type="ECO:0000256" key="3">
    <source>
        <dbReference type="ARBA" id="ARBA00010441"/>
    </source>
</evidence>
<dbReference type="InterPro" id="IPR043130">
    <property type="entry name" value="CDP-OH_PTrfase_TM_dom"/>
</dbReference>
<sequence>MNKIERKYILPNAITATNMFLGFLSITMSIKENYHLAAWLILLAMVFDALDGLTARKLNAFSEFGKEFDSFCDSVSFGLAPGILIFSLLSNTTNNFPKELITPLAFIYALAGVVRLVKFNVVTTASDSKDDFSGMPIPNGANLVVSYFLFAEVTGLGVDPKILAIVALGSAVLMVSTIPFRIPQKVFSFIPKKMILFVAIAILGTAEYSLFPLGLYYVFANLFTFFNSKDQN</sequence>
<keyword evidence="9 16" id="KW-1133">Transmembrane helix</keyword>
<dbReference type="RefSeq" id="WP_114643246.1">
    <property type="nucleotide sequence ID" value="NZ_JAACIO010000024.1"/>
</dbReference>
<keyword evidence="11 16" id="KW-0472">Membrane</keyword>
<keyword evidence="12" id="KW-0594">Phospholipid biosynthesis</keyword>
<evidence type="ECO:0000256" key="16">
    <source>
        <dbReference type="SAM" id="Phobius"/>
    </source>
</evidence>
<keyword evidence="7 15" id="KW-0808">Transferase</keyword>
<evidence type="ECO:0000256" key="11">
    <source>
        <dbReference type="ARBA" id="ARBA00023136"/>
    </source>
</evidence>
<keyword evidence="10" id="KW-0443">Lipid metabolism</keyword>
<comment type="caution">
    <text evidence="17">The sequence shown here is derived from an EMBL/GenBank/DDBJ whole genome shotgun (WGS) entry which is preliminary data.</text>
</comment>
<dbReference type="Pfam" id="PF01066">
    <property type="entry name" value="CDP-OH_P_transf"/>
    <property type="match status" value="1"/>
</dbReference>
<evidence type="ECO:0000256" key="13">
    <source>
        <dbReference type="ARBA" id="ARBA00023264"/>
    </source>
</evidence>
<dbReference type="GO" id="GO:0003882">
    <property type="term" value="F:CDP-diacylglycerol-serine O-phosphatidyltransferase activity"/>
    <property type="evidence" value="ECO:0007669"/>
    <property type="project" value="UniProtKB-EC"/>
</dbReference>
<feature type="transmembrane region" description="Helical" evidence="16">
    <location>
        <begin position="162"/>
        <end position="182"/>
    </location>
</feature>
<evidence type="ECO:0000256" key="2">
    <source>
        <dbReference type="ARBA" id="ARBA00004127"/>
    </source>
</evidence>
<organism evidence="17 18">
    <name type="scientific">Psychrilyobacter piezotolerans</name>
    <dbReference type="NCBI Taxonomy" id="2293438"/>
    <lineage>
        <taxon>Bacteria</taxon>
        <taxon>Fusobacteriati</taxon>
        <taxon>Fusobacteriota</taxon>
        <taxon>Fusobacteriia</taxon>
        <taxon>Fusobacteriales</taxon>
        <taxon>Fusobacteriaceae</taxon>
        <taxon>Psychrilyobacter</taxon>
    </lineage>
</organism>
<dbReference type="PANTHER" id="PTHR14269">
    <property type="entry name" value="CDP-DIACYLGLYCEROL--GLYCEROL-3-PHOSPHATE 3-PHOSPHATIDYLTRANSFERASE-RELATED"/>
    <property type="match status" value="1"/>
</dbReference>
<keyword evidence="8 16" id="KW-0812">Transmembrane</keyword>
<evidence type="ECO:0000313" key="18">
    <source>
        <dbReference type="Proteomes" id="UP000263486"/>
    </source>
</evidence>
<evidence type="ECO:0000256" key="7">
    <source>
        <dbReference type="ARBA" id="ARBA00022679"/>
    </source>
</evidence>
<feature type="transmembrane region" description="Helical" evidence="16">
    <location>
        <begin position="137"/>
        <end position="156"/>
    </location>
</feature>
<keyword evidence="18" id="KW-1185">Reference proteome</keyword>
<evidence type="ECO:0000256" key="1">
    <source>
        <dbReference type="ARBA" id="ARBA00000287"/>
    </source>
</evidence>
<evidence type="ECO:0000256" key="15">
    <source>
        <dbReference type="RuleBase" id="RU003750"/>
    </source>
</evidence>
<evidence type="ECO:0000256" key="10">
    <source>
        <dbReference type="ARBA" id="ARBA00023098"/>
    </source>
</evidence>
<feature type="transmembrane region" description="Helical" evidence="16">
    <location>
        <begin position="100"/>
        <end position="117"/>
    </location>
</feature>
<feature type="transmembrane region" description="Helical" evidence="16">
    <location>
        <begin position="36"/>
        <end position="56"/>
    </location>
</feature>
<reference evidence="17 18" key="1">
    <citation type="submission" date="2018-08" db="EMBL/GenBank/DDBJ databases">
        <title>Draft genome sequence of Psychrilyobacter sp. strain SD5 isolated from Black Sea water.</title>
        <authorList>
            <person name="Yadav S."/>
            <person name="Villanueva L."/>
            <person name="Damste J.S.S."/>
        </authorList>
    </citation>
    <scope>NUCLEOTIDE SEQUENCE [LARGE SCALE GENOMIC DNA]</scope>
    <source>
        <strain evidence="17 18">SD5</strain>
    </source>
</reference>
<keyword evidence="13" id="KW-1208">Phospholipid metabolism</keyword>
<evidence type="ECO:0000256" key="9">
    <source>
        <dbReference type="ARBA" id="ARBA00022989"/>
    </source>
</evidence>
<comment type="similarity">
    <text evidence="3 15">Belongs to the CDP-alcohol phosphatidyltransferase class-I family.</text>
</comment>
<dbReference type="InterPro" id="IPR004533">
    <property type="entry name" value="CDP-diaglyc--ser_O-PTrfase"/>
</dbReference>
<feature type="transmembrane region" description="Helical" evidence="16">
    <location>
        <begin position="68"/>
        <end position="88"/>
    </location>
</feature>
<dbReference type="PANTHER" id="PTHR14269:SF61">
    <property type="entry name" value="CDP-DIACYLGLYCEROL--SERINE O-PHOSPHATIDYLTRANSFERASE"/>
    <property type="match status" value="1"/>
</dbReference>
<proteinExistence type="inferred from homology"/>
<dbReference type="InterPro" id="IPR050324">
    <property type="entry name" value="CDP-alcohol_PTase-I"/>
</dbReference>
<dbReference type="InterPro" id="IPR000462">
    <property type="entry name" value="CDP-OH_P_trans"/>
</dbReference>
<evidence type="ECO:0000256" key="4">
    <source>
        <dbReference type="ARBA" id="ARBA00013174"/>
    </source>
</evidence>
<dbReference type="InterPro" id="IPR048254">
    <property type="entry name" value="CDP_ALCOHOL_P_TRANSF_CS"/>
</dbReference>
<keyword evidence="6" id="KW-0444">Lipid biosynthesis</keyword>
<evidence type="ECO:0000313" key="17">
    <source>
        <dbReference type="EMBL" id="REI40024.1"/>
    </source>
</evidence>
<dbReference type="EMBL" id="QUAJ01000026">
    <property type="protein sequence ID" value="REI40024.1"/>
    <property type="molecule type" value="Genomic_DNA"/>
</dbReference>
<gene>
    <name evidence="17" type="primary">pssA</name>
    <name evidence="17" type="ORF">DYH56_12675</name>
</gene>
<dbReference type="EC" id="2.7.8.8" evidence="4"/>
<comment type="subcellular location">
    <subcellularLocation>
        <location evidence="2">Endomembrane system</location>
        <topology evidence="2">Multi-pass membrane protein</topology>
    </subcellularLocation>
</comment>
<name>A0ABX9KEX5_9FUSO</name>
<evidence type="ECO:0000256" key="8">
    <source>
        <dbReference type="ARBA" id="ARBA00022692"/>
    </source>
</evidence>
<dbReference type="PROSITE" id="PS00379">
    <property type="entry name" value="CDP_ALCOHOL_P_TRANSF"/>
    <property type="match status" value="1"/>
</dbReference>
<feature type="transmembrane region" description="Helical" evidence="16">
    <location>
        <begin position="194"/>
        <end position="219"/>
    </location>
</feature>
<protein>
    <recommendedName>
        <fullName evidence="5">CDP-diacylglycerol--serine O-phosphatidyltransferase</fullName>
        <ecNumber evidence="4">2.7.8.8</ecNumber>
    </recommendedName>
    <alternativeName>
        <fullName evidence="14">Phosphatidylserine synthase</fullName>
    </alternativeName>
</protein>
<dbReference type="Gene3D" id="1.20.120.1760">
    <property type="match status" value="1"/>
</dbReference>
<comment type="catalytic activity">
    <reaction evidence="1">
        <text>a CDP-1,2-diacyl-sn-glycerol + L-serine = a 1,2-diacyl-sn-glycero-3-phospho-L-serine + CMP + H(+)</text>
        <dbReference type="Rhea" id="RHEA:16913"/>
        <dbReference type="ChEBI" id="CHEBI:15378"/>
        <dbReference type="ChEBI" id="CHEBI:33384"/>
        <dbReference type="ChEBI" id="CHEBI:57262"/>
        <dbReference type="ChEBI" id="CHEBI:58332"/>
        <dbReference type="ChEBI" id="CHEBI:60377"/>
        <dbReference type="EC" id="2.7.8.8"/>
    </reaction>
</comment>
<evidence type="ECO:0000256" key="14">
    <source>
        <dbReference type="ARBA" id="ARBA00032361"/>
    </source>
</evidence>